<feature type="compositionally biased region" description="Pro residues" evidence="2">
    <location>
        <begin position="478"/>
        <end position="497"/>
    </location>
</feature>
<protein>
    <submittedName>
        <fullName evidence="3">Uncharacterized protein</fullName>
    </submittedName>
</protein>
<evidence type="ECO:0000256" key="2">
    <source>
        <dbReference type="SAM" id="MobiDB-lite"/>
    </source>
</evidence>
<dbReference type="InterPro" id="IPR015943">
    <property type="entry name" value="WD40/YVTN_repeat-like_dom_sf"/>
</dbReference>
<evidence type="ECO:0000313" key="3">
    <source>
        <dbReference type="EMBL" id="KAJ4459132.1"/>
    </source>
</evidence>
<feature type="compositionally biased region" description="Pro residues" evidence="2">
    <location>
        <begin position="830"/>
        <end position="841"/>
    </location>
</feature>
<feature type="compositionally biased region" description="Basic and acidic residues" evidence="2">
    <location>
        <begin position="274"/>
        <end position="292"/>
    </location>
</feature>
<feature type="region of interest" description="Disordered" evidence="2">
    <location>
        <begin position="821"/>
        <end position="867"/>
    </location>
</feature>
<feature type="compositionally biased region" description="Low complexity" evidence="2">
    <location>
        <begin position="317"/>
        <end position="328"/>
    </location>
</feature>
<dbReference type="PANTHER" id="PTHR19879:SF9">
    <property type="entry name" value="TRANSCRIPTION INITIATION FACTOR TFIID SUBUNIT 5"/>
    <property type="match status" value="1"/>
</dbReference>
<dbReference type="Gene3D" id="2.130.10.10">
    <property type="entry name" value="YVTN repeat-like/Quinoprotein amine dehydrogenase"/>
    <property type="match status" value="2"/>
</dbReference>
<organism evidence="3 4">
    <name type="scientific">Paratrimastix pyriformis</name>
    <dbReference type="NCBI Taxonomy" id="342808"/>
    <lineage>
        <taxon>Eukaryota</taxon>
        <taxon>Metamonada</taxon>
        <taxon>Preaxostyla</taxon>
        <taxon>Paratrimastigidae</taxon>
        <taxon>Paratrimastix</taxon>
    </lineage>
</organism>
<dbReference type="PANTHER" id="PTHR19879">
    <property type="entry name" value="TRANSCRIPTION INITIATION FACTOR TFIID"/>
    <property type="match status" value="1"/>
</dbReference>
<dbReference type="InterPro" id="IPR036322">
    <property type="entry name" value="WD40_repeat_dom_sf"/>
</dbReference>
<keyword evidence="1" id="KW-0853">WD repeat</keyword>
<name>A0ABQ8UIS9_9EUKA</name>
<keyword evidence="4" id="KW-1185">Reference proteome</keyword>
<dbReference type="SUPFAM" id="SSF50978">
    <property type="entry name" value="WD40 repeat-like"/>
    <property type="match status" value="1"/>
</dbReference>
<dbReference type="InterPro" id="IPR001680">
    <property type="entry name" value="WD40_rpt"/>
</dbReference>
<accession>A0ABQ8UIS9</accession>
<feature type="repeat" description="WD" evidence="1">
    <location>
        <begin position="355"/>
        <end position="396"/>
    </location>
</feature>
<dbReference type="SMART" id="SM00320">
    <property type="entry name" value="WD40"/>
    <property type="match status" value="3"/>
</dbReference>
<gene>
    <name evidence="3" type="ORF">PAPYR_4932</name>
</gene>
<proteinExistence type="predicted"/>
<dbReference type="Proteomes" id="UP001141327">
    <property type="component" value="Unassembled WGS sequence"/>
</dbReference>
<feature type="region of interest" description="Disordered" evidence="2">
    <location>
        <begin position="472"/>
        <end position="502"/>
    </location>
</feature>
<dbReference type="Pfam" id="PF00400">
    <property type="entry name" value="WD40"/>
    <property type="match status" value="2"/>
</dbReference>
<feature type="region of interest" description="Disordered" evidence="2">
    <location>
        <begin position="259"/>
        <end position="341"/>
    </location>
</feature>
<dbReference type="PROSITE" id="PS50082">
    <property type="entry name" value="WD_REPEATS_2"/>
    <property type="match status" value="1"/>
</dbReference>
<sequence>MNWTGSGGALEFRLLRCLTTGLAHNNLSVSGITAETPVFAVSTSLSCFLFTLSPSGENHRLLAVLGNRESPPPSFSGGIFSSIEPHLLLHGAHLWDWASSKAIASVGPQYDDIKTAIFLPFDRRLVVSGAADGALLVWELPPASRQPVPSASSSPLAEPPLQQPQIAHALRVAELPRVEAAITDLAYCEALDQLLVACSCGSLILQPSVPEAEAAPEGAEAAAVEVDVGTDVAAGGDSAGWAARSPVQKVDVATCTALDWNQPEDGGDGVADGDGCREGYRDGEGDGKSGRGEDDEPVKACSPRSSTGWPPPPPPTATATTPASVVGVGEDDDGSGPPARLLAVLEGSSGERHHQGGGAAALTRCAFAPSGRLAATASSDGSCRIWKLASGADDRPVLLHALTHSETCTGVAFLSDSPFQPSKLTLCPSWPRPPPAPPVCSLLVTCSLDCTLRAWDTDQGAMLAQDFSLGPPGWAIPTPTPGEPAAPPSPRPSPAPSDPLAMGPSTSALSLAFLSPSPTTTTPHGPAAAAPAQLGTVALPAGSLTPVVALPPLLPPEAWGGSLPGTMHLFFSTAAPGGAIRTRAPLQPRPRSLSPLVRVPSVGHLAAPLRRSAPDGATLEASPSPSLAALLTPPVGPVLERPLEADPMLSLPAPARYSPQPRANPAHLPQAFLSPSPAAPSPPLMGLPPRTLPPLAHHRAPALVPISNRVSTCQMPRALAHNTPPYPHPMHPPRPPTAAALFSAALLGGTPIPPGLMTTAALPPPPAPALTTAPPFGGISPHHHQHHPWAAPPALMAAPALEAPAFDEPLPFLSQSGFKAPAAVRSRSMPRPPRGQSPPNPRGSEVSFGALGKTIVPRLGPTKTGRM</sequence>
<reference evidence="3" key="1">
    <citation type="journal article" date="2022" name="bioRxiv">
        <title>Genomics of Preaxostyla Flagellates Illuminates Evolutionary Transitions and the Path Towards Mitochondrial Loss.</title>
        <authorList>
            <person name="Novak L.V.F."/>
            <person name="Treitli S.C."/>
            <person name="Pyrih J."/>
            <person name="Halakuc P."/>
            <person name="Pipaliya S.V."/>
            <person name="Vacek V."/>
            <person name="Brzon O."/>
            <person name="Soukal P."/>
            <person name="Eme L."/>
            <person name="Dacks J.B."/>
            <person name="Karnkowska A."/>
            <person name="Elias M."/>
            <person name="Hampl V."/>
        </authorList>
    </citation>
    <scope>NUCLEOTIDE SEQUENCE</scope>
    <source>
        <strain evidence="3">RCP-MX</strain>
    </source>
</reference>
<dbReference type="EMBL" id="JAPMOS010000022">
    <property type="protein sequence ID" value="KAJ4459132.1"/>
    <property type="molecule type" value="Genomic_DNA"/>
</dbReference>
<evidence type="ECO:0000313" key="4">
    <source>
        <dbReference type="Proteomes" id="UP001141327"/>
    </source>
</evidence>
<evidence type="ECO:0000256" key="1">
    <source>
        <dbReference type="PROSITE-ProRule" id="PRU00221"/>
    </source>
</evidence>
<comment type="caution">
    <text evidence="3">The sequence shown here is derived from an EMBL/GenBank/DDBJ whole genome shotgun (WGS) entry which is preliminary data.</text>
</comment>